<reference evidence="2 3" key="1">
    <citation type="submission" date="2023-01" db="EMBL/GenBank/DDBJ databases">
        <authorList>
            <person name="Kreplak J."/>
        </authorList>
    </citation>
    <scope>NUCLEOTIDE SEQUENCE [LARGE SCALE GENOMIC DNA]</scope>
</reference>
<feature type="compositionally biased region" description="Polar residues" evidence="1">
    <location>
        <begin position="149"/>
        <end position="172"/>
    </location>
</feature>
<feature type="compositionally biased region" description="Low complexity" evidence="1">
    <location>
        <begin position="94"/>
        <end position="108"/>
    </location>
</feature>
<name>A0AAV0YTE4_VICFA</name>
<sequence length="178" mass="19106">MDPNPPKPILPNLNLSPPVSPEQELPVVPQSPQQQPPPNSSPPQQQPPPNSSPQSNSPWQSPTNLPSTSHSPPQQPLNIPPQPQILVQDPQLGSPDSWPDPDASPQESWPEEPQPSPPHEYLVQTTGGVYTVTLPHSPRSHLRPDVLSTPETSDSLPDSSGAPQDTASRNTSPLPPSQ</sequence>
<protein>
    <submittedName>
        <fullName evidence="2">Uncharacterized protein</fullName>
    </submittedName>
</protein>
<feature type="region of interest" description="Disordered" evidence="1">
    <location>
        <begin position="1"/>
        <end position="178"/>
    </location>
</feature>
<evidence type="ECO:0000313" key="3">
    <source>
        <dbReference type="Proteomes" id="UP001157006"/>
    </source>
</evidence>
<dbReference type="AlphaFoldDB" id="A0AAV0YTE4"/>
<evidence type="ECO:0000313" key="2">
    <source>
        <dbReference type="EMBL" id="CAI8588058.1"/>
    </source>
</evidence>
<gene>
    <name evidence="2" type="ORF">VFH_I329440</name>
</gene>
<feature type="compositionally biased region" description="Low complexity" evidence="1">
    <location>
        <begin position="52"/>
        <end position="62"/>
    </location>
</feature>
<keyword evidence="3" id="KW-1185">Reference proteome</keyword>
<dbReference type="EMBL" id="OX451736">
    <property type="protein sequence ID" value="CAI8588058.1"/>
    <property type="molecule type" value="Genomic_DNA"/>
</dbReference>
<feature type="compositionally biased region" description="Pro residues" evidence="1">
    <location>
        <begin position="73"/>
        <end position="83"/>
    </location>
</feature>
<evidence type="ECO:0000256" key="1">
    <source>
        <dbReference type="SAM" id="MobiDB-lite"/>
    </source>
</evidence>
<accession>A0AAV0YTE4</accession>
<organism evidence="2 3">
    <name type="scientific">Vicia faba</name>
    <name type="common">Broad bean</name>
    <name type="synonym">Faba vulgaris</name>
    <dbReference type="NCBI Taxonomy" id="3906"/>
    <lineage>
        <taxon>Eukaryota</taxon>
        <taxon>Viridiplantae</taxon>
        <taxon>Streptophyta</taxon>
        <taxon>Embryophyta</taxon>
        <taxon>Tracheophyta</taxon>
        <taxon>Spermatophyta</taxon>
        <taxon>Magnoliopsida</taxon>
        <taxon>eudicotyledons</taxon>
        <taxon>Gunneridae</taxon>
        <taxon>Pentapetalae</taxon>
        <taxon>rosids</taxon>
        <taxon>fabids</taxon>
        <taxon>Fabales</taxon>
        <taxon>Fabaceae</taxon>
        <taxon>Papilionoideae</taxon>
        <taxon>50 kb inversion clade</taxon>
        <taxon>NPAAA clade</taxon>
        <taxon>Hologalegina</taxon>
        <taxon>IRL clade</taxon>
        <taxon>Fabeae</taxon>
        <taxon>Vicia</taxon>
    </lineage>
</organism>
<feature type="compositionally biased region" description="Pro residues" evidence="1">
    <location>
        <begin position="34"/>
        <end position="51"/>
    </location>
</feature>
<proteinExistence type="predicted"/>
<dbReference type="Proteomes" id="UP001157006">
    <property type="component" value="Chromosome 1L"/>
</dbReference>